<dbReference type="EMBL" id="CP044081">
    <property type="protein sequence ID" value="QEU08705.1"/>
    <property type="molecule type" value="Genomic_DNA"/>
</dbReference>
<dbReference type="NCBIfam" id="TIGR01560">
    <property type="entry name" value="put_DNA_pack"/>
    <property type="match status" value="1"/>
</dbReference>
<name>A0A5P2QS31_9RHOB</name>
<proteinExistence type="predicted"/>
<dbReference type="Gene3D" id="1.10.3230.30">
    <property type="entry name" value="Phage gp6-like head-tail connector protein"/>
    <property type="match status" value="1"/>
</dbReference>
<dbReference type="InterPro" id="IPR006450">
    <property type="entry name" value="Phage_HK97_gp6-like"/>
</dbReference>
<dbReference type="CDD" id="cd08054">
    <property type="entry name" value="gp6"/>
    <property type="match status" value="1"/>
</dbReference>
<dbReference type="Proteomes" id="UP000324507">
    <property type="component" value="Chromosome"/>
</dbReference>
<gene>
    <name evidence="1" type="ORF">FOB51_12275</name>
</gene>
<sequence>MPLPLALVRAHLNILPDETADDAILNHYGNVAEAWVASYAGLPFDADNVLMLQAALMLLAHQYEAREAVTFASAYQLPFGVTDLLSGIKRQVVGYIPEPEPEAING</sequence>
<evidence type="ECO:0000313" key="2">
    <source>
        <dbReference type="Proteomes" id="UP000324507"/>
    </source>
</evidence>
<organism evidence="1 2">
    <name type="scientific">Paracoccus yeei</name>
    <dbReference type="NCBI Taxonomy" id="147645"/>
    <lineage>
        <taxon>Bacteria</taxon>
        <taxon>Pseudomonadati</taxon>
        <taxon>Pseudomonadota</taxon>
        <taxon>Alphaproteobacteria</taxon>
        <taxon>Rhodobacterales</taxon>
        <taxon>Paracoccaceae</taxon>
        <taxon>Paracoccus</taxon>
    </lineage>
</organism>
<reference evidence="1 2" key="1">
    <citation type="submission" date="2019-09" db="EMBL/GenBank/DDBJ databases">
        <title>FDA dAtabase for Regulatory Grade micrObial Sequences (FDA-ARGOS): Supporting development and validation of Infectious Disease Dx tests.</title>
        <authorList>
            <person name="Sciortino C."/>
            <person name="Tallon L."/>
            <person name="Sadzewicz L."/>
            <person name="Vavikolanu K."/>
            <person name="Mehta A."/>
            <person name="Aluvathingal J."/>
            <person name="Nadendla S."/>
            <person name="Nandy P."/>
            <person name="Geyer C."/>
            <person name="Yan Y."/>
            <person name="Sichtig H."/>
        </authorList>
    </citation>
    <scope>NUCLEOTIDE SEQUENCE [LARGE SCALE GENOMIC DNA]</scope>
    <source>
        <strain evidence="1 2">FDAARGOS_643</strain>
    </source>
</reference>
<protein>
    <submittedName>
        <fullName evidence="1">Phage gp6-like head-tail connector protein</fullName>
    </submittedName>
</protein>
<accession>A0A5P2QS31</accession>
<dbReference type="InterPro" id="IPR021146">
    <property type="entry name" value="Phage_gp6-like_head-tail"/>
</dbReference>
<evidence type="ECO:0000313" key="1">
    <source>
        <dbReference type="EMBL" id="QEU08705.1"/>
    </source>
</evidence>
<dbReference type="RefSeq" id="WP_150350718.1">
    <property type="nucleotide sequence ID" value="NZ_CP044081.1"/>
</dbReference>
<dbReference type="Pfam" id="PF05135">
    <property type="entry name" value="Phage_connect_1"/>
    <property type="match status" value="1"/>
</dbReference>
<dbReference type="AlphaFoldDB" id="A0A5P2QS31"/>